<evidence type="ECO:0000259" key="5">
    <source>
        <dbReference type="PROSITE" id="PS51767"/>
    </source>
</evidence>
<evidence type="ECO:0000256" key="3">
    <source>
        <dbReference type="PIRSR" id="PIRSR601461-1"/>
    </source>
</evidence>
<keyword evidence="7" id="KW-1185">Reference proteome</keyword>
<dbReference type="GO" id="GO:0006508">
    <property type="term" value="P:proteolysis"/>
    <property type="evidence" value="ECO:0007669"/>
    <property type="project" value="UniProtKB-KW"/>
</dbReference>
<sequence>MTIAFSIAVLYAVSVYAVVNVPLTRLNRQGPYLKGSLDADRARALHMKNRAVGSQPTVPATNLASHYTTNVGIGNPPTYYNLIVDTGSSNTFCGTGTKYVRTKTSIPTGQNLSVPYGSANLEGIEYLDQVTLAPNLVITNQSIGDALSYSGIQDVDGAIGLGPVGLTNGTLSPDDNATIPTVMNNAASQGLIEHQVLGVFFAPANSENDTNGALTYGGDDPSMYIPPVIFSPVTATSPATLFWGVNVTNAIYGNKTVIPQSTAGIVDTGSTLVILADDFFAIYVNSIPGANFDNNLGLLEIPKSSIPKMKPLIFFISGHSFIMDVAAQLIPADQNEFWGGDASKRYGVLANLGSNSGGGFDFVLGQKFLERYYSIYDADNNRIGLAST</sequence>
<dbReference type="InterPro" id="IPR033121">
    <property type="entry name" value="PEPTIDASE_A1"/>
</dbReference>
<proteinExistence type="inferred from homology"/>
<dbReference type="InterPro" id="IPR001461">
    <property type="entry name" value="Aspartic_peptidase_A1"/>
</dbReference>
<keyword evidence="4" id="KW-0645">Protease</keyword>
<dbReference type="PROSITE" id="PS00141">
    <property type="entry name" value="ASP_PROTEASE"/>
    <property type="match status" value="1"/>
</dbReference>
<gene>
    <name evidence="6" type="ORF">SCLCIDRAFT_125289</name>
</gene>
<organism evidence="6 7">
    <name type="scientific">Scleroderma citrinum Foug A</name>
    <dbReference type="NCBI Taxonomy" id="1036808"/>
    <lineage>
        <taxon>Eukaryota</taxon>
        <taxon>Fungi</taxon>
        <taxon>Dikarya</taxon>
        <taxon>Basidiomycota</taxon>
        <taxon>Agaricomycotina</taxon>
        <taxon>Agaricomycetes</taxon>
        <taxon>Agaricomycetidae</taxon>
        <taxon>Boletales</taxon>
        <taxon>Sclerodermatineae</taxon>
        <taxon>Sclerodermataceae</taxon>
        <taxon>Scleroderma</taxon>
    </lineage>
</organism>
<dbReference type="EMBL" id="KN822068">
    <property type="protein sequence ID" value="KIM59915.1"/>
    <property type="molecule type" value="Genomic_DNA"/>
</dbReference>
<dbReference type="STRING" id="1036808.A0A0C3DGT7"/>
<dbReference type="Gene3D" id="2.40.70.10">
    <property type="entry name" value="Acid Proteases"/>
    <property type="match status" value="2"/>
</dbReference>
<feature type="active site" evidence="3">
    <location>
        <position position="85"/>
    </location>
</feature>
<keyword evidence="2 4" id="KW-0064">Aspartyl protease</keyword>
<dbReference type="AlphaFoldDB" id="A0A0C3DGT7"/>
<dbReference type="Pfam" id="PF00026">
    <property type="entry name" value="Asp"/>
    <property type="match status" value="1"/>
</dbReference>
<dbReference type="HOGENOM" id="CLU_038846_0_0_1"/>
<dbReference type="PANTHER" id="PTHR47966">
    <property type="entry name" value="BETA-SITE APP-CLEAVING ENZYME, ISOFORM A-RELATED"/>
    <property type="match status" value="1"/>
</dbReference>
<dbReference type="GO" id="GO:0004190">
    <property type="term" value="F:aspartic-type endopeptidase activity"/>
    <property type="evidence" value="ECO:0007669"/>
    <property type="project" value="UniProtKB-KW"/>
</dbReference>
<dbReference type="PRINTS" id="PR00792">
    <property type="entry name" value="PEPSIN"/>
</dbReference>
<dbReference type="SUPFAM" id="SSF50630">
    <property type="entry name" value="Acid proteases"/>
    <property type="match status" value="1"/>
</dbReference>
<protein>
    <recommendedName>
        <fullName evidence="5">Peptidase A1 domain-containing protein</fullName>
    </recommendedName>
</protein>
<keyword evidence="4" id="KW-0378">Hydrolase</keyword>
<evidence type="ECO:0000256" key="1">
    <source>
        <dbReference type="ARBA" id="ARBA00007447"/>
    </source>
</evidence>
<comment type="similarity">
    <text evidence="1 4">Belongs to the peptidase A1 family.</text>
</comment>
<dbReference type="Proteomes" id="UP000053989">
    <property type="component" value="Unassembled WGS sequence"/>
</dbReference>
<feature type="active site" evidence="3">
    <location>
        <position position="267"/>
    </location>
</feature>
<dbReference type="OrthoDB" id="660550at2759"/>
<accession>A0A0C3DGT7</accession>
<dbReference type="InterPro" id="IPR034164">
    <property type="entry name" value="Pepsin-like_dom"/>
</dbReference>
<dbReference type="PANTHER" id="PTHR47966:SF51">
    <property type="entry name" value="BETA-SITE APP-CLEAVING ENZYME, ISOFORM A-RELATED"/>
    <property type="match status" value="1"/>
</dbReference>
<evidence type="ECO:0000256" key="4">
    <source>
        <dbReference type="RuleBase" id="RU000454"/>
    </source>
</evidence>
<dbReference type="PROSITE" id="PS51767">
    <property type="entry name" value="PEPTIDASE_A1"/>
    <property type="match status" value="1"/>
</dbReference>
<dbReference type="InterPro" id="IPR021109">
    <property type="entry name" value="Peptidase_aspartic_dom_sf"/>
</dbReference>
<evidence type="ECO:0000313" key="7">
    <source>
        <dbReference type="Proteomes" id="UP000053989"/>
    </source>
</evidence>
<dbReference type="InterPro" id="IPR001969">
    <property type="entry name" value="Aspartic_peptidase_AS"/>
</dbReference>
<dbReference type="InParanoid" id="A0A0C3DGT7"/>
<evidence type="ECO:0000256" key="2">
    <source>
        <dbReference type="ARBA" id="ARBA00022750"/>
    </source>
</evidence>
<evidence type="ECO:0000313" key="6">
    <source>
        <dbReference type="EMBL" id="KIM59915.1"/>
    </source>
</evidence>
<reference evidence="7" key="2">
    <citation type="submission" date="2015-01" db="EMBL/GenBank/DDBJ databases">
        <title>Evolutionary Origins and Diversification of the Mycorrhizal Mutualists.</title>
        <authorList>
            <consortium name="DOE Joint Genome Institute"/>
            <consortium name="Mycorrhizal Genomics Consortium"/>
            <person name="Kohler A."/>
            <person name="Kuo A."/>
            <person name="Nagy L.G."/>
            <person name="Floudas D."/>
            <person name="Copeland A."/>
            <person name="Barry K.W."/>
            <person name="Cichocki N."/>
            <person name="Veneault-Fourrey C."/>
            <person name="LaButti K."/>
            <person name="Lindquist E.A."/>
            <person name="Lipzen A."/>
            <person name="Lundell T."/>
            <person name="Morin E."/>
            <person name="Murat C."/>
            <person name="Riley R."/>
            <person name="Ohm R."/>
            <person name="Sun H."/>
            <person name="Tunlid A."/>
            <person name="Henrissat B."/>
            <person name="Grigoriev I.V."/>
            <person name="Hibbett D.S."/>
            <person name="Martin F."/>
        </authorList>
    </citation>
    <scope>NUCLEOTIDE SEQUENCE [LARGE SCALE GENOMIC DNA]</scope>
    <source>
        <strain evidence="7">Foug A</strain>
    </source>
</reference>
<reference evidence="6 7" key="1">
    <citation type="submission" date="2014-04" db="EMBL/GenBank/DDBJ databases">
        <authorList>
            <consortium name="DOE Joint Genome Institute"/>
            <person name="Kuo A."/>
            <person name="Kohler A."/>
            <person name="Nagy L.G."/>
            <person name="Floudas D."/>
            <person name="Copeland A."/>
            <person name="Barry K.W."/>
            <person name="Cichocki N."/>
            <person name="Veneault-Fourrey C."/>
            <person name="LaButti K."/>
            <person name="Lindquist E.A."/>
            <person name="Lipzen A."/>
            <person name="Lundell T."/>
            <person name="Morin E."/>
            <person name="Murat C."/>
            <person name="Sun H."/>
            <person name="Tunlid A."/>
            <person name="Henrissat B."/>
            <person name="Grigoriev I.V."/>
            <person name="Hibbett D.S."/>
            <person name="Martin F."/>
            <person name="Nordberg H.P."/>
            <person name="Cantor M.N."/>
            <person name="Hua S.X."/>
        </authorList>
    </citation>
    <scope>NUCLEOTIDE SEQUENCE [LARGE SCALE GENOMIC DNA]</scope>
    <source>
        <strain evidence="6 7">Foug A</strain>
    </source>
</reference>
<feature type="domain" description="Peptidase A1" evidence="5">
    <location>
        <begin position="67"/>
        <end position="386"/>
    </location>
</feature>
<name>A0A0C3DGT7_9AGAM</name>
<dbReference type="CDD" id="cd05471">
    <property type="entry name" value="pepsin_like"/>
    <property type="match status" value="1"/>
</dbReference>